<sequence>MAAVGCFASGHPPCFNGAATLSSRKSRWGLGDSSSEEGLQWGRDVIVAEMLGYKTAETVIK</sequence>
<dbReference type="AlphaFoldDB" id="E6Q6R5"/>
<proteinExistence type="predicted"/>
<dbReference type="EMBL" id="CABO01000043">
    <property type="protein sequence ID" value="CBI02890.1"/>
    <property type="molecule type" value="Genomic_DNA"/>
</dbReference>
<evidence type="ECO:0000313" key="1">
    <source>
        <dbReference type="EMBL" id="CBI02890.1"/>
    </source>
</evidence>
<name>E6Q6R5_9ZZZZ</name>
<organism evidence="1">
    <name type="scientific">mine drainage metagenome</name>
    <dbReference type="NCBI Taxonomy" id="410659"/>
    <lineage>
        <taxon>unclassified sequences</taxon>
        <taxon>metagenomes</taxon>
        <taxon>ecological metagenomes</taxon>
    </lineage>
</organism>
<accession>E6Q6R5</accession>
<comment type="caution">
    <text evidence="1">The sequence shown here is derived from an EMBL/GenBank/DDBJ whole genome shotgun (WGS) entry which is preliminary data.</text>
</comment>
<reference evidence="1" key="1">
    <citation type="submission" date="2009-10" db="EMBL/GenBank/DDBJ databases">
        <title>Diversity of trophic interactions inside an arsenic-rich microbial ecosystem.</title>
        <authorList>
            <person name="Bertin P.N."/>
            <person name="Heinrich-Salmeron A."/>
            <person name="Pelletier E."/>
            <person name="Goulhen-Chollet F."/>
            <person name="Arsene-Ploetze F."/>
            <person name="Gallien S."/>
            <person name="Calteau A."/>
            <person name="Vallenet D."/>
            <person name="Casiot C."/>
            <person name="Chane-Woon-Ming B."/>
            <person name="Giloteaux L."/>
            <person name="Barakat M."/>
            <person name="Bonnefoy V."/>
            <person name="Bruneel O."/>
            <person name="Chandler M."/>
            <person name="Cleiss J."/>
            <person name="Duran R."/>
            <person name="Elbaz-Poulichet F."/>
            <person name="Fonknechten N."/>
            <person name="Lauga B."/>
            <person name="Mornico D."/>
            <person name="Ortet P."/>
            <person name="Schaeffer C."/>
            <person name="Siguier P."/>
            <person name="Alexander Thil Smith A."/>
            <person name="Van Dorsselaer A."/>
            <person name="Weissenbach J."/>
            <person name="Medigue C."/>
            <person name="Le Paslier D."/>
        </authorList>
    </citation>
    <scope>NUCLEOTIDE SEQUENCE</scope>
</reference>
<gene>
    <name evidence="1" type="ORF">CARN4_1255</name>
</gene>
<protein>
    <submittedName>
        <fullName evidence="1">Uncharacterized protein</fullName>
    </submittedName>
</protein>